<dbReference type="GO" id="GO:0000981">
    <property type="term" value="F:DNA-binding transcription factor activity, RNA polymerase II-specific"/>
    <property type="evidence" value="ECO:0007669"/>
    <property type="project" value="TreeGrafter"/>
</dbReference>
<evidence type="ECO:0000256" key="1">
    <source>
        <dbReference type="ARBA" id="ARBA00006882"/>
    </source>
</evidence>
<dbReference type="InterPro" id="IPR046347">
    <property type="entry name" value="bZIP_sf"/>
</dbReference>
<dbReference type="Pfam" id="PF00170">
    <property type="entry name" value="bZIP_1"/>
    <property type="match status" value="1"/>
</dbReference>
<sequence>MEATIYEDQSFLLANKNSCAQDNGKLWLNLATECKTPGRRDDFDISDLLRSPDIGISSPDLETIVWRNFPDNCAVKLQSLSSPPPLFVPQEDYSTQQVTAEQEVFARGFTDALERLREEREVCQLSKTETPTTDESNKVIDDSKCTFISYRFDSSYRLPSFQDTFSPVKFTGTIKTKTAQEIDRTCCEREYGQQLEGSEVSEWFKVETLEEGFSGQQQCSYKDCPLNSAGEDSDDYSTNSPSLHSPSSDYTSQDYRYGDFEDDNRVAEDMEFQDGDQEQDAEFEADGEWSHERRPTIQDTPTPKHWLTVHTKLYNMSVLKQEVDTLEEQTQSAIMPENMDVQGFIKTERKRRKNRLAAWKCRQKKIIRESRLETTVEELCMENSRLMEELEKLKRKRQQLEQTFIKHVTSGCEEAHVQYTETFNGDS</sequence>
<dbReference type="GO" id="GO:0051726">
    <property type="term" value="P:regulation of cell cycle"/>
    <property type="evidence" value="ECO:0007669"/>
    <property type="project" value="TreeGrafter"/>
</dbReference>
<dbReference type="PRINTS" id="PR00043">
    <property type="entry name" value="LEUZIPPRJUN"/>
</dbReference>
<gene>
    <name evidence="8" type="ORF">OS493_011117</name>
</gene>
<reference evidence="8" key="1">
    <citation type="submission" date="2023-01" db="EMBL/GenBank/DDBJ databases">
        <title>Genome assembly of the deep-sea coral Lophelia pertusa.</title>
        <authorList>
            <person name="Herrera S."/>
            <person name="Cordes E."/>
        </authorList>
    </citation>
    <scope>NUCLEOTIDE SEQUENCE</scope>
    <source>
        <strain evidence="8">USNM1676648</strain>
        <tissue evidence="8">Polyp</tissue>
    </source>
</reference>
<dbReference type="GO" id="GO:0000978">
    <property type="term" value="F:RNA polymerase II cis-regulatory region sequence-specific DNA binding"/>
    <property type="evidence" value="ECO:0007669"/>
    <property type="project" value="TreeGrafter"/>
</dbReference>
<feature type="compositionally biased region" description="Acidic residues" evidence="6">
    <location>
        <begin position="271"/>
        <end position="287"/>
    </location>
</feature>
<feature type="region of interest" description="Disordered" evidence="6">
    <location>
        <begin position="271"/>
        <end position="303"/>
    </location>
</feature>
<dbReference type="EMBL" id="MU826830">
    <property type="protein sequence ID" value="KAJ7373517.1"/>
    <property type="molecule type" value="Genomic_DNA"/>
</dbReference>
<evidence type="ECO:0000256" key="6">
    <source>
        <dbReference type="SAM" id="MobiDB-lite"/>
    </source>
</evidence>
<dbReference type="PROSITE" id="PS00036">
    <property type="entry name" value="BZIP_BASIC"/>
    <property type="match status" value="1"/>
</dbReference>
<dbReference type="SMART" id="SM00338">
    <property type="entry name" value="BRLZ"/>
    <property type="match status" value="1"/>
</dbReference>
<dbReference type="GO" id="GO:0005667">
    <property type="term" value="C:transcription regulator complex"/>
    <property type="evidence" value="ECO:0007669"/>
    <property type="project" value="TreeGrafter"/>
</dbReference>
<dbReference type="PROSITE" id="PS50217">
    <property type="entry name" value="BZIP"/>
    <property type="match status" value="1"/>
</dbReference>
<keyword evidence="4" id="KW-0804">Transcription</keyword>
<comment type="similarity">
    <text evidence="1">Belongs to the bZIP family. Jun subfamily.</text>
</comment>
<feature type="domain" description="BZIP" evidence="7">
    <location>
        <begin position="346"/>
        <end position="407"/>
    </location>
</feature>
<keyword evidence="2" id="KW-0805">Transcription regulation</keyword>
<feature type="coiled-coil region" evidence="5">
    <location>
        <begin position="376"/>
        <end position="403"/>
    </location>
</feature>
<dbReference type="PANTHER" id="PTHR11462:SF35">
    <property type="entry name" value="TRANSCRIPTION FACTOR JRA"/>
    <property type="match status" value="1"/>
</dbReference>
<evidence type="ECO:0000313" key="8">
    <source>
        <dbReference type="EMBL" id="KAJ7373517.1"/>
    </source>
</evidence>
<dbReference type="CDD" id="cd14696">
    <property type="entry name" value="bZIP_Jun"/>
    <property type="match status" value="1"/>
</dbReference>
<organism evidence="8 9">
    <name type="scientific">Desmophyllum pertusum</name>
    <dbReference type="NCBI Taxonomy" id="174260"/>
    <lineage>
        <taxon>Eukaryota</taxon>
        <taxon>Metazoa</taxon>
        <taxon>Cnidaria</taxon>
        <taxon>Anthozoa</taxon>
        <taxon>Hexacorallia</taxon>
        <taxon>Scleractinia</taxon>
        <taxon>Caryophylliina</taxon>
        <taxon>Caryophylliidae</taxon>
        <taxon>Desmophyllum</taxon>
    </lineage>
</organism>
<name>A0A9W9Z1P1_9CNID</name>
<protein>
    <recommendedName>
        <fullName evidence="7">BZIP domain-containing protein</fullName>
    </recommendedName>
</protein>
<evidence type="ECO:0000259" key="7">
    <source>
        <dbReference type="PROSITE" id="PS50217"/>
    </source>
</evidence>
<dbReference type="PANTHER" id="PTHR11462">
    <property type="entry name" value="JUN TRANSCRIPTION FACTOR-RELATED"/>
    <property type="match status" value="1"/>
</dbReference>
<dbReference type="Proteomes" id="UP001163046">
    <property type="component" value="Unassembled WGS sequence"/>
</dbReference>
<feature type="region of interest" description="Disordered" evidence="6">
    <location>
        <begin position="218"/>
        <end position="257"/>
    </location>
</feature>
<evidence type="ECO:0000256" key="4">
    <source>
        <dbReference type="ARBA" id="ARBA00023163"/>
    </source>
</evidence>
<evidence type="ECO:0000313" key="9">
    <source>
        <dbReference type="Proteomes" id="UP001163046"/>
    </source>
</evidence>
<dbReference type="GO" id="GO:0042127">
    <property type="term" value="P:regulation of cell population proliferation"/>
    <property type="evidence" value="ECO:0007669"/>
    <property type="project" value="TreeGrafter"/>
</dbReference>
<dbReference type="InterPro" id="IPR004827">
    <property type="entry name" value="bZIP"/>
</dbReference>
<keyword evidence="9" id="KW-1185">Reference proteome</keyword>
<dbReference type="InterPro" id="IPR050946">
    <property type="entry name" value="AP-1_TF_bZIP"/>
</dbReference>
<dbReference type="InterPro" id="IPR002112">
    <property type="entry name" value="Leuzip_Jun"/>
</dbReference>
<dbReference type="AlphaFoldDB" id="A0A9W9Z1P1"/>
<evidence type="ECO:0000256" key="3">
    <source>
        <dbReference type="ARBA" id="ARBA00023125"/>
    </source>
</evidence>
<feature type="compositionally biased region" description="Low complexity" evidence="6">
    <location>
        <begin position="236"/>
        <end position="252"/>
    </location>
</feature>
<dbReference type="Gene3D" id="1.20.5.170">
    <property type="match status" value="1"/>
</dbReference>
<keyword evidence="3" id="KW-0238">DNA-binding</keyword>
<dbReference type="OrthoDB" id="5959475at2759"/>
<proteinExistence type="inferred from homology"/>
<accession>A0A9W9Z1P1</accession>
<keyword evidence="5" id="KW-0175">Coiled coil</keyword>
<dbReference type="SUPFAM" id="SSF57959">
    <property type="entry name" value="Leucine zipper domain"/>
    <property type="match status" value="1"/>
</dbReference>
<evidence type="ECO:0000256" key="5">
    <source>
        <dbReference type="SAM" id="Coils"/>
    </source>
</evidence>
<evidence type="ECO:0000256" key="2">
    <source>
        <dbReference type="ARBA" id="ARBA00023015"/>
    </source>
</evidence>
<comment type="caution">
    <text evidence="8">The sequence shown here is derived from an EMBL/GenBank/DDBJ whole genome shotgun (WGS) entry which is preliminary data.</text>
</comment>